<protein>
    <submittedName>
        <fullName evidence="1">Uncharacterized protein</fullName>
    </submittedName>
</protein>
<gene>
    <name evidence="1" type="ORF">GHA01_09820</name>
</gene>
<proteinExistence type="predicted"/>
<comment type="caution">
    <text evidence="1">The sequence shown here is derived from an EMBL/GenBank/DDBJ whole genome shotgun (WGS) entry which is preliminary data.</text>
</comment>
<dbReference type="Proteomes" id="UP000319478">
    <property type="component" value="Unassembled WGS sequence"/>
</dbReference>
<evidence type="ECO:0000313" key="2">
    <source>
        <dbReference type="Proteomes" id="UP000319478"/>
    </source>
</evidence>
<organism evidence="1 2">
    <name type="scientific">Novacetimonas hansenii</name>
    <name type="common">Komagataeibacter hansenii</name>
    <dbReference type="NCBI Taxonomy" id="436"/>
    <lineage>
        <taxon>Bacteria</taxon>
        <taxon>Pseudomonadati</taxon>
        <taxon>Pseudomonadota</taxon>
        <taxon>Alphaproteobacteria</taxon>
        <taxon>Acetobacterales</taxon>
        <taxon>Acetobacteraceae</taxon>
        <taxon>Novacetimonas</taxon>
    </lineage>
</organism>
<evidence type="ECO:0000313" key="1">
    <source>
        <dbReference type="EMBL" id="GEC63133.1"/>
    </source>
</evidence>
<dbReference type="EMBL" id="BJNN01000061">
    <property type="protein sequence ID" value="GEC63133.1"/>
    <property type="molecule type" value="Genomic_DNA"/>
</dbReference>
<sequence length="100" mass="10096">MSAGMGVSCMLCPPWFVEIRMRWPFPGMTRGRSWPVRAISWWRAAVIGTGMGTGIGIGARASGMGMVKIMCAGGGGAGVGVSCAGHVGSGHACGAGVRVV</sequence>
<name>A0ABQ0SD24_NOVHA</name>
<reference evidence="1 2" key="1">
    <citation type="submission" date="2019-06" db="EMBL/GenBank/DDBJ databases">
        <title>Whole genome shotgun sequence of Komagataeibacter hansenii NBRC 14820.</title>
        <authorList>
            <person name="Hosoyama A."/>
            <person name="Uohara A."/>
            <person name="Ohji S."/>
            <person name="Ichikawa N."/>
        </authorList>
    </citation>
    <scope>NUCLEOTIDE SEQUENCE [LARGE SCALE GENOMIC DNA]</scope>
    <source>
        <strain evidence="1 2">NBRC 14820</strain>
    </source>
</reference>
<accession>A0ABQ0SD24</accession>
<keyword evidence="2" id="KW-1185">Reference proteome</keyword>